<keyword evidence="3 6" id="KW-0805">Transcription regulation</keyword>
<comment type="function">
    <text evidence="6">Transcriptional repressor that regulates multiple aspects of plant growth and development.</text>
</comment>
<evidence type="ECO:0000256" key="2">
    <source>
        <dbReference type="ARBA" id="ARBA00022491"/>
    </source>
</evidence>
<keyword evidence="4 6" id="KW-0804">Transcription</keyword>
<evidence type="ECO:0000256" key="7">
    <source>
        <dbReference type="SAM" id="MobiDB-lite"/>
    </source>
</evidence>
<dbReference type="InterPro" id="IPR038933">
    <property type="entry name" value="Ovate"/>
</dbReference>
<evidence type="ECO:0000256" key="1">
    <source>
        <dbReference type="ARBA" id="ARBA00004123"/>
    </source>
</evidence>
<dbReference type="PANTHER" id="PTHR33057:SF26">
    <property type="entry name" value="TRANSCRIPTION REPRESSOR OFP13"/>
    <property type="match status" value="1"/>
</dbReference>
<dbReference type="GO" id="GO:0045892">
    <property type="term" value="P:negative regulation of DNA-templated transcription"/>
    <property type="evidence" value="ECO:0007669"/>
    <property type="project" value="UniProtKB-UniRule"/>
</dbReference>
<evidence type="ECO:0000313" key="10">
    <source>
        <dbReference type="Proteomes" id="UP000594638"/>
    </source>
</evidence>
<proteinExistence type="predicted"/>
<keyword evidence="10" id="KW-1185">Reference proteome</keyword>
<dbReference type="Pfam" id="PF04844">
    <property type="entry name" value="Ovate"/>
    <property type="match status" value="1"/>
</dbReference>
<name>A0A8S0TMP6_OLEEU</name>
<feature type="region of interest" description="Disordered" evidence="7">
    <location>
        <begin position="190"/>
        <end position="209"/>
    </location>
</feature>
<organism evidence="9 10">
    <name type="scientific">Olea europaea subsp. europaea</name>
    <dbReference type="NCBI Taxonomy" id="158383"/>
    <lineage>
        <taxon>Eukaryota</taxon>
        <taxon>Viridiplantae</taxon>
        <taxon>Streptophyta</taxon>
        <taxon>Embryophyta</taxon>
        <taxon>Tracheophyta</taxon>
        <taxon>Spermatophyta</taxon>
        <taxon>Magnoliopsida</taxon>
        <taxon>eudicotyledons</taxon>
        <taxon>Gunneridae</taxon>
        <taxon>Pentapetalae</taxon>
        <taxon>asterids</taxon>
        <taxon>lamiids</taxon>
        <taxon>Lamiales</taxon>
        <taxon>Oleaceae</taxon>
        <taxon>Oleeae</taxon>
        <taxon>Olea</taxon>
    </lineage>
</organism>
<dbReference type="GO" id="GO:0005634">
    <property type="term" value="C:nucleus"/>
    <property type="evidence" value="ECO:0007669"/>
    <property type="project" value="UniProtKB-SubCell"/>
</dbReference>
<keyword evidence="5 6" id="KW-0539">Nucleus</keyword>
<dbReference type="NCBIfam" id="TIGR01568">
    <property type="entry name" value="A_thal_3678"/>
    <property type="match status" value="1"/>
</dbReference>
<evidence type="ECO:0000256" key="3">
    <source>
        <dbReference type="ARBA" id="ARBA00023015"/>
    </source>
</evidence>
<dbReference type="AlphaFoldDB" id="A0A8S0TMP6"/>
<dbReference type="Gramene" id="OE9A115157T1">
    <property type="protein sequence ID" value="OE9A115157C1"/>
    <property type="gene ID" value="OE9A115157"/>
</dbReference>
<accession>A0A8S0TMP6</accession>
<sequence>MAKKLKIPSIFKNKEAKHPWQWLSCKQQPKTHSFRAEDEIFETDNSVFSNPSNRVGAPKSCFTYSEDNLGGESVEMIIRGVQSERLIFEPSNTSSSILDEAKTSGVLPLKESIVLAIESDDPYIDFKKSMEEMVETHGLKDWKCLEELLGWYLKMNERTNQGFIVGAFVDLLRGLASSCSNSTNSCSGFTLSSFSSSSRPSPRIINKSW</sequence>
<dbReference type="PROSITE" id="PS51754">
    <property type="entry name" value="OVATE"/>
    <property type="match status" value="1"/>
</dbReference>
<keyword evidence="2 6" id="KW-0678">Repressor</keyword>
<evidence type="ECO:0000259" key="8">
    <source>
        <dbReference type="PROSITE" id="PS51754"/>
    </source>
</evidence>
<protein>
    <recommendedName>
        <fullName evidence="6">Transcription repressor</fullName>
    </recommendedName>
    <alternativeName>
        <fullName evidence="6">Ovate family protein</fullName>
    </alternativeName>
</protein>
<dbReference type="OrthoDB" id="689823at2759"/>
<feature type="domain" description="OVATE" evidence="8">
    <location>
        <begin position="115"/>
        <end position="174"/>
    </location>
</feature>
<reference evidence="9 10" key="1">
    <citation type="submission" date="2019-12" db="EMBL/GenBank/DDBJ databases">
        <authorList>
            <person name="Alioto T."/>
            <person name="Alioto T."/>
            <person name="Gomez Garrido J."/>
        </authorList>
    </citation>
    <scope>NUCLEOTIDE SEQUENCE [LARGE SCALE GENOMIC DNA]</scope>
</reference>
<dbReference type="InterPro" id="IPR006458">
    <property type="entry name" value="Ovate_C"/>
</dbReference>
<comment type="caution">
    <text evidence="9">The sequence shown here is derived from an EMBL/GenBank/DDBJ whole genome shotgun (WGS) entry which is preliminary data.</text>
</comment>
<gene>
    <name evidence="9" type="ORF">OLEA9_A115157</name>
</gene>
<dbReference type="EMBL" id="CACTIH010007243">
    <property type="protein sequence ID" value="CAA3005182.1"/>
    <property type="molecule type" value="Genomic_DNA"/>
</dbReference>
<dbReference type="PANTHER" id="PTHR33057">
    <property type="entry name" value="TRANSCRIPTION REPRESSOR OFP7-RELATED"/>
    <property type="match status" value="1"/>
</dbReference>
<comment type="subcellular location">
    <subcellularLocation>
        <location evidence="1 6">Nucleus</location>
    </subcellularLocation>
</comment>
<evidence type="ECO:0000313" key="9">
    <source>
        <dbReference type="EMBL" id="CAA3005182.1"/>
    </source>
</evidence>
<evidence type="ECO:0000256" key="6">
    <source>
        <dbReference type="RuleBase" id="RU367028"/>
    </source>
</evidence>
<evidence type="ECO:0000256" key="4">
    <source>
        <dbReference type="ARBA" id="ARBA00023163"/>
    </source>
</evidence>
<dbReference type="Proteomes" id="UP000594638">
    <property type="component" value="Unassembled WGS sequence"/>
</dbReference>
<evidence type="ECO:0000256" key="5">
    <source>
        <dbReference type="ARBA" id="ARBA00023242"/>
    </source>
</evidence>